<dbReference type="InterPro" id="IPR026992">
    <property type="entry name" value="DIOX_N"/>
</dbReference>
<proteinExistence type="predicted"/>
<dbReference type="GO" id="GO:0046872">
    <property type="term" value="F:metal ion binding"/>
    <property type="evidence" value="ECO:0007669"/>
    <property type="project" value="UniProtKB-KW"/>
</dbReference>
<name>A0A4Y7IYK2_PAPSO</name>
<dbReference type="Gramene" id="RZC52578">
    <property type="protein sequence ID" value="RZC52578"/>
    <property type="gene ID" value="C5167_021007"/>
</dbReference>
<evidence type="ECO:0000313" key="4">
    <source>
        <dbReference type="EMBL" id="RZC52578.1"/>
    </source>
</evidence>
<protein>
    <recommendedName>
        <fullName evidence="3">Non-haem dioxygenase N-terminal domain-containing protein</fullName>
    </recommendedName>
</protein>
<dbReference type="OMA" id="MINNISG"/>
<dbReference type="SUPFAM" id="SSF51197">
    <property type="entry name" value="Clavaminate synthase-like"/>
    <property type="match status" value="1"/>
</dbReference>
<dbReference type="InterPro" id="IPR050295">
    <property type="entry name" value="Plant_2OG-oxidoreductases"/>
</dbReference>
<evidence type="ECO:0000313" key="5">
    <source>
        <dbReference type="Proteomes" id="UP000316621"/>
    </source>
</evidence>
<dbReference type="PANTHER" id="PTHR47991">
    <property type="entry name" value="OXOGLUTARATE/IRON-DEPENDENT DIOXYGENASE"/>
    <property type="match status" value="1"/>
</dbReference>
<evidence type="ECO:0000256" key="2">
    <source>
        <dbReference type="ARBA" id="ARBA00023004"/>
    </source>
</evidence>
<sequence>METPNPVKLGGFLFVSNVQEFAKQSPGEVPAPYIRNDQDPMINNISGTCMLDQTVPIIDLQKLLSPVPIIGESELDQLHSACKEWGFFQVVNHGIDILLVEKLKSETQDFFNLPMDEKNIFWQADGDIEGFGQAFVHSEEQKLDWGDMFFMLTLPKCMRKPRLFRKLPLPFRETIESYSSELSKLRLTVIQLMAKALRIENRVMTELFEDGIQTMRMNYYPP</sequence>
<dbReference type="Pfam" id="PF14226">
    <property type="entry name" value="DIOX_N"/>
    <property type="match status" value="1"/>
</dbReference>
<dbReference type="AlphaFoldDB" id="A0A4Y7IYK2"/>
<dbReference type="EMBL" id="CM010716">
    <property type="protein sequence ID" value="RZC52578.1"/>
    <property type="molecule type" value="Genomic_DNA"/>
</dbReference>
<evidence type="ECO:0000256" key="1">
    <source>
        <dbReference type="ARBA" id="ARBA00022723"/>
    </source>
</evidence>
<dbReference type="Proteomes" id="UP000316621">
    <property type="component" value="Chromosome 2"/>
</dbReference>
<organism evidence="4 5">
    <name type="scientific">Papaver somniferum</name>
    <name type="common">Opium poppy</name>
    <dbReference type="NCBI Taxonomy" id="3469"/>
    <lineage>
        <taxon>Eukaryota</taxon>
        <taxon>Viridiplantae</taxon>
        <taxon>Streptophyta</taxon>
        <taxon>Embryophyta</taxon>
        <taxon>Tracheophyta</taxon>
        <taxon>Spermatophyta</taxon>
        <taxon>Magnoliopsida</taxon>
        <taxon>Ranunculales</taxon>
        <taxon>Papaveraceae</taxon>
        <taxon>Papaveroideae</taxon>
        <taxon>Papaver</taxon>
    </lineage>
</organism>
<keyword evidence="5" id="KW-1185">Reference proteome</keyword>
<dbReference type="Gene3D" id="2.60.120.330">
    <property type="entry name" value="B-lactam Antibiotic, Isopenicillin N Synthase, Chain"/>
    <property type="match status" value="1"/>
</dbReference>
<keyword evidence="1" id="KW-0479">Metal-binding</keyword>
<accession>A0A4Y7IYK2</accession>
<evidence type="ECO:0000259" key="3">
    <source>
        <dbReference type="Pfam" id="PF14226"/>
    </source>
</evidence>
<gene>
    <name evidence="4" type="ORF">C5167_021007</name>
</gene>
<dbReference type="InterPro" id="IPR027443">
    <property type="entry name" value="IPNS-like_sf"/>
</dbReference>
<feature type="domain" description="Non-haem dioxygenase N-terminal" evidence="3">
    <location>
        <begin position="55"/>
        <end position="156"/>
    </location>
</feature>
<reference evidence="4 5" key="1">
    <citation type="journal article" date="2018" name="Science">
        <title>The opium poppy genome and morphinan production.</title>
        <authorList>
            <person name="Guo L."/>
            <person name="Winzer T."/>
            <person name="Yang X."/>
            <person name="Li Y."/>
            <person name="Ning Z."/>
            <person name="He Z."/>
            <person name="Teodor R."/>
            <person name="Lu Y."/>
            <person name="Bowser T.A."/>
            <person name="Graham I.A."/>
            <person name="Ye K."/>
        </authorList>
    </citation>
    <scope>NUCLEOTIDE SEQUENCE [LARGE SCALE GENOMIC DNA]</scope>
    <source>
        <strain evidence="5">cv. HN1</strain>
        <tissue evidence="4">Leaves</tissue>
    </source>
</reference>
<keyword evidence="2" id="KW-0408">Iron</keyword>